<reference evidence="4 5" key="1">
    <citation type="submission" date="2018-11" db="EMBL/GenBank/DDBJ databases">
        <title>Genomes From Bacteria Associated with the Canine Oral Cavity: a Test Case for Automated Genome-Based Taxonomic Assignment.</title>
        <authorList>
            <person name="Coil D.A."/>
            <person name="Jospin G."/>
            <person name="Darling A.E."/>
            <person name="Wallis C."/>
            <person name="Davis I.J."/>
            <person name="Harris S."/>
            <person name="Eisen J.A."/>
            <person name="Holcombe L.J."/>
            <person name="O'Flynn C."/>
        </authorList>
    </citation>
    <scope>NUCLEOTIDE SEQUENCE [LARGE SCALE GENOMIC DNA]</scope>
    <source>
        <strain evidence="4 5">OH770</strain>
    </source>
</reference>
<keyword evidence="5" id="KW-1185">Reference proteome</keyword>
<evidence type="ECO:0000313" key="4">
    <source>
        <dbReference type="EMBL" id="RRC95729.1"/>
    </source>
</evidence>
<feature type="active site" description="Proton donor/acceptor" evidence="2">
    <location>
        <position position="167"/>
    </location>
</feature>
<organism evidence="4 5">
    <name type="scientific">Schaalia canis</name>
    <dbReference type="NCBI Taxonomy" id="100469"/>
    <lineage>
        <taxon>Bacteria</taxon>
        <taxon>Bacillati</taxon>
        <taxon>Actinomycetota</taxon>
        <taxon>Actinomycetes</taxon>
        <taxon>Actinomycetales</taxon>
        <taxon>Actinomycetaceae</taxon>
        <taxon>Schaalia</taxon>
    </lineage>
</organism>
<dbReference type="EMBL" id="RQZF01000003">
    <property type="protein sequence ID" value="RRC95729.1"/>
    <property type="molecule type" value="Genomic_DNA"/>
</dbReference>
<dbReference type="InterPro" id="IPR005754">
    <property type="entry name" value="Sortase"/>
</dbReference>
<evidence type="ECO:0000313" key="5">
    <source>
        <dbReference type="Proteomes" id="UP000280444"/>
    </source>
</evidence>
<proteinExistence type="predicted"/>
<keyword evidence="3" id="KW-0472">Membrane</keyword>
<dbReference type="NCBIfam" id="TIGR01076">
    <property type="entry name" value="sortase_fam"/>
    <property type="match status" value="1"/>
</dbReference>
<feature type="transmembrane region" description="Helical" evidence="3">
    <location>
        <begin position="21"/>
        <end position="43"/>
    </location>
</feature>
<comment type="caution">
    <text evidence="4">The sequence shown here is derived from an EMBL/GenBank/DDBJ whole genome shotgun (WGS) entry which is preliminary data.</text>
</comment>
<keyword evidence="1" id="KW-0378">Hydrolase</keyword>
<keyword evidence="3" id="KW-0812">Transmembrane</keyword>
<name>A0A3P1SFG3_9ACTO</name>
<dbReference type="AlphaFoldDB" id="A0A3P1SFG3"/>
<dbReference type="CDD" id="cd05827">
    <property type="entry name" value="Sortase_C"/>
    <property type="match status" value="1"/>
</dbReference>
<feature type="transmembrane region" description="Helical" evidence="3">
    <location>
        <begin position="266"/>
        <end position="286"/>
    </location>
</feature>
<dbReference type="SUPFAM" id="SSF63817">
    <property type="entry name" value="Sortase"/>
    <property type="match status" value="1"/>
</dbReference>
<sequence>MARHRRQQAEPGAWRFDPFSLFPATLALVGLLVVSYPTVANWLSQYNQSQIISSYVTQVETVRPAAHEQLLKAAEYNRALSSGAILEANTNVPTGDGELEDDSLDYAHMLRANDSGLMGRIRIPKIYVDLPIYHGTSDETLLAGAGHLQGTSLPVGGESTRSVITAHRGLANAKMFTDLDEVDVGDTFSVEVFNEVYTYKIFDKKVVEPTETEALRVEAGRDLATLVTCTPLGINTHRILVTGERVLPTPVEEVEQVGKEPELPFFPWWAIWIPAGIGLIGVYIWWAGLPRRAKKRAAKKRPRRHKPAH</sequence>
<keyword evidence="3" id="KW-1133">Transmembrane helix</keyword>
<dbReference type="GO" id="GO:0016787">
    <property type="term" value="F:hydrolase activity"/>
    <property type="evidence" value="ECO:0007669"/>
    <property type="project" value="UniProtKB-KW"/>
</dbReference>
<evidence type="ECO:0000256" key="2">
    <source>
        <dbReference type="PIRSR" id="PIRSR605754-1"/>
    </source>
</evidence>
<dbReference type="NCBIfam" id="NF033745">
    <property type="entry name" value="class_C_sortase"/>
    <property type="match status" value="1"/>
</dbReference>
<dbReference type="Pfam" id="PF04203">
    <property type="entry name" value="Sortase"/>
    <property type="match status" value="1"/>
</dbReference>
<dbReference type="InterPro" id="IPR042002">
    <property type="entry name" value="Sortase_C"/>
</dbReference>
<dbReference type="InterPro" id="IPR023365">
    <property type="entry name" value="Sortase_dom-sf"/>
</dbReference>
<protein>
    <submittedName>
        <fullName evidence="4">Class C sortase</fullName>
    </submittedName>
</protein>
<evidence type="ECO:0000256" key="1">
    <source>
        <dbReference type="ARBA" id="ARBA00022801"/>
    </source>
</evidence>
<dbReference type="OrthoDB" id="5242161at2"/>
<evidence type="ECO:0000256" key="3">
    <source>
        <dbReference type="SAM" id="Phobius"/>
    </source>
</evidence>
<feature type="active site" description="Acyl-thioester intermediate" evidence="2">
    <location>
        <position position="229"/>
    </location>
</feature>
<dbReference type="Gene3D" id="2.40.260.10">
    <property type="entry name" value="Sortase"/>
    <property type="match status" value="1"/>
</dbReference>
<dbReference type="Proteomes" id="UP000280444">
    <property type="component" value="Unassembled WGS sequence"/>
</dbReference>
<gene>
    <name evidence="4" type="ORF">EII11_05100</name>
</gene>
<accession>A0A3P1SFG3</accession>